<evidence type="ECO:0000313" key="1">
    <source>
        <dbReference type="EMBL" id="GLK57573.1"/>
    </source>
</evidence>
<comment type="caution">
    <text evidence="1">The sequence shown here is derived from an EMBL/GenBank/DDBJ whole genome shotgun (WGS) entry which is preliminary data.</text>
</comment>
<organism evidence="1 4">
    <name type="scientific">Methylopila capsulata</name>
    <dbReference type="NCBI Taxonomy" id="61654"/>
    <lineage>
        <taxon>Bacteria</taxon>
        <taxon>Pseudomonadati</taxon>
        <taxon>Pseudomonadota</taxon>
        <taxon>Alphaproteobacteria</taxon>
        <taxon>Hyphomicrobiales</taxon>
        <taxon>Methylopilaceae</taxon>
        <taxon>Methylopila</taxon>
    </lineage>
</organism>
<dbReference type="Proteomes" id="UP000758856">
    <property type="component" value="Unassembled WGS sequence"/>
</dbReference>
<dbReference type="AlphaFoldDB" id="A0A9W6IW23"/>
<reference evidence="1" key="1">
    <citation type="journal article" date="2014" name="Int. J. Syst. Evol. Microbiol.">
        <title>Complete genome sequence of Corynebacterium casei LMG S-19264T (=DSM 44701T), isolated from a smear-ripened cheese.</title>
        <authorList>
            <consortium name="US DOE Joint Genome Institute (JGI-PGF)"/>
            <person name="Walter F."/>
            <person name="Albersmeier A."/>
            <person name="Kalinowski J."/>
            <person name="Ruckert C."/>
        </authorList>
    </citation>
    <scope>NUCLEOTIDE SEQUENCE</scope>
    <source>
        <strain evidence="1">VKM B-1606</strain>
    </source>
</reference>
<gene>
    <name evidence="1" type="ORF">GCM10008170_35930</name>
    <name evidence="2" type="ORF">JOD31_003464</name>
</gene>
<reference evidence="1" key="3">
    <citation type="submission" date="2023-01" db="EMBL/GenBank/DDBJ databases">
        <authorList>
            <person name="Sun Q."/>
            <person name="Evtushenko L."/>
        </authorList>
    </citation>
    <scope>NUCLEOTIDE SEQUENCE</scope>
    <source>
        <strain evidence="1">VKM B-1606</strain>
    </source>
</reference>
<dbReference type="Proteomes" id="UP001143400">
    <property type="component" value="Unassembled WGS sequence"/>
</dbReference>
<keyword evidence="3" id="KW-1185">Reference proteome</keyword>
<accession>A0A9W6IW23</accession>
<evidence type="ECO:0000313" key="2">
    <source>
        <dbReference type="EMBL" id="MBM7853213.1"/>
    </source>
</evidence>
<dbReference type="EMBL" id="JAFBCY010000004">
    <property type="protein sequence ID" value="MBM7853213.1"/>
    <property type="molecule type" value="Genomic_DNA"/>
</dbReference>
<name>A0A9W6IW23_9HYPH</name>
<reference evidence="2 3" key="2">
    <citation type="submission" date="2021-01" db="EMBL/GenBank/DDBJ databases">
        <title>Genomic Encyclopedia of Type Strains, Phase IV (KMG-IV): sequencing the most valuable type-strain genomes for metagenomic binning, comparative biology and taxonomic classification.</title>
        <authorList>
            <person name="Goeker M."/>
        </authorList>
    </citation>
    <scope>NUCLEOTIDE SEQUENCE [LARGE SCALE GENOMIC DNA]</scope>
    <source>
        <strain evidence="2 3">DSM 6130</strain>
    </source>
</reference>
<proteinExistence type="predicted"/>
<protein>
    <submittedName>
        <fullName evidence="1">Uncharacterized protein</fullName>
    </submittedName>
</protein>
<dbReference type="EMBL" id="BSFF01000010">
    <property type="protein sequence ID" value="GLK57573.1"/>
    <property type="molecule type" value="Genomic_DNA"/>
</dbReference>
<evidence type="ECO:0000313" key="4">
    <source>
        <dbReference type="Proteomes" id="UP001143400"/>
    </source>
</evidence>
<sequence length="74" mass="8543">MQVFHSVSDAIQAIKSYNGAPEEFELRVSNELLDPVGINMAIITDEILARDWTPNGYEQFDEFRLFRYRSDASD</sequence>
<dbReference type="RefSeq" id="WP_204951670.1">
    <property type="nucleotide sequence ID" value="NZ_BSFF01000010.1"/>
</dbReference>
<evidence type="ECO:0000313" key="3">
    <source>
        <dbReference type="Proteomes" id="UP000758856"/>
    </source>
</evidence>